<dbReference type="PANTHER" id="PTHR42810">
    <property type="entry name" value="PURINE PERMEASE C1399.01C-RELATED"/>
    <property type="match status" value="1"/>
</dbReference>
<dbReference type="RefSeq" id="WP_267152605.1">
    <property type="nucleotide sequence ID" value="NZ_JAPMLT010000010.1"/>
</dbReference>
<dbReference type="EMBL" id="JAPMLT010000010">
    <property type="protein sequence ID" value="MCX7571357.1"/>
    <property type="molecule type" value="Genomic_DNA"/>
</dbReference>
<sequence length="432" mass="46036">MRIFINGLQSVQWMVFLLANIIAVPIAVGAAYDLSAVEISTFIQRMMLITGVITLLQIWIGHRLPLLEGGAGMWWALFLVMAAMAAPGDKLTALQQLEAGMIAAGGVLIVLSLLPSVMRIVDLFTPIVTGVFLILLCVQMSGSFFKGMLGVSRYGHIDWSVAGMSLAVIVIVLLLSLKGKGILRSMGPLLGILAGWGLAAWLGLTEGVETADERIFALPEILPWGPPVWDFGVLLTSVLTGVILISNLVASVVVMSKTLGVEPEPRAFSRGLRMNGVGSVVSGGFSIVGLVPLSVSAGFIMTTGIREKLPFIIGTALVAVAGFFPATGAFFATLPSEVAYASLFIPFSQMMGFGFRDLMGVAPSNRNLLVIGLSCMFGAGIMFLPPDALTQVAPWLRNVIANGLLMGLLLCMLLEHVIFREKNTEQKETTRG</sequence>
<evidence type="ECO:0000256" key="6">
    <source>
        <dbReference type="ARBA" id="ARBA00023136"/>
    </source>
</evidence>
<feature type="transmembrane region" description="Helical" evidence="7">
    <location>
        <begin position="97"/>
        <end position="117"/>
    </location>
</feature>
<dbReference type="Pfam" id="PF00860">
    <property type="entry name" value="Xan_ur_permease"/>
    <property type="match status" value="1"/>
</dbReference>
<comment type="similarity">
    <text evidence="2">Belongs to the nucleobase:cation symporter-2 (NCS2) (TC 2.A.40) family.</text>
</comment>
<evidence type="ECO:0000256" key="3">
    <source>
        <dbReference type="ARBA" id="ARBA00022448"/>
    </source>
</evidence>
<feature type="transmembrane region" description="Helical" evidence="7">
    <location>
        <begin position="12"/>
        <end position="30"/>
    </location>
</feature>
<feature type="transmembrane region" description="Helical" evidence="7">
    <location>
        <begin position="311"/>
        <end position="332"/>
    </location>
</feature>
<keyword evidence="9" id="KW-1185">Reference proteome</keyword>
<feature type="transmembrane region" description="Helical" evidence="7">
    <location>
        <begin position="399"/>
        <end position="419"/>
    </location>
</feature>
<evidence type="ECO:0000256" key="1">
    <source>
        <dbReference type="ARBA" id="ARBA00004141"/>
    </source>
</evidence>
<feature type="transmembrane region" description="Helical" evidence="7">
    <location>
        <begin position="189"/>
        <end position="208"/>
    </location>
</feature>
<evidence type="ECO:0000256" key="4">
    <source>
        <dbReference type="ARBA" id="ARBA00022692"/>
    </source>
</evidence>
<feature type="transmembrane region" description="Helical" evidence="7">
    <location>
        <begin position="276"/>
        <end position="299"/>
    </location>
</feature>
<evidence type="ECO:0000256" key="2">
    <source>
        <dbReference type="ARBA" id="ARBA00008821"/>
    </source>
</evidence>
<feature type="transmembrane region" description="Helical" evidence="7">
    <location>
        <begin position="157"/>
        <end position="177"/>
    </location>
</feature>
<feature type="transmembrane region" description="Helical" evidence="7">
    <location>
        <begin position="367"/>
        <end position="384"/>
    </location>
</feature>
<keyword evidence="5 7" id="KW-1133">Transmembrane helix</keyword>
<dbReference type="Proteomes" id="UP001208017">
    <property type="component" value="Unassembled WGS sequence"/>
</dbReference>
<evidence type="ECO:0000313" key="8">
    <source>
        <dbReference type="EMBL" id="MCX7571357.1"/>
    </source>
</evidence>
<gene>
    <name evidence="8" type="ORF">OS242_15515</name>
</gene>
<comment type="subcellular location">
    <subcellularLocation>
        <location evidence="1">Membrane</location>
        <topology evidence="1">Multi-pass membrane protein</topology>
    </subcellularLocation>
</comment>
<dbReference type="PANTHER" id="PTHR42810:SF1">
    <property type="entry name" value="PURINE PERMEASE YWDJ-RELATED"/>
    <property type="match status" value="1"/>
</dbReference>
<reference evidence="8 9" key="1">
    <citation type="submission" date="2022-11" db="EMBL/GenBank/DDBJ databases">
        <title>Study of microbial diversity in lake waters.</title>
        <authorList>
            <person name="Zhang J."/>
        </authorList>
    </citation>
    <scope>NUCLEOTIDE SEQUENCE [LARGE SCALE GENOMIC DNA]</scope>
    <source>
        <strain evidence="8 9">DT12</strain>
    </source>
</reference>
<evidence type="ECO:0000256" key="7">
    <source>
        <dbReference type="SAM" id="Phobius"/>
    </source>
</evidence>
<comment type="caution">
    <text evidence="8">The sequence shown here is derived from an EMBL/GenBank/DDBJ whole genome shotgun (WGS) entry which is preliminary data.</text>
</comment>
<organism evidence="8 9">
    <name type="scientific">Tumebacillus lacus</name>
    <dbReference type="NCBI Taxonomy" id="2995335"/>
    <lineage>
        <taxon>Bacteria</taxon>
        <taxon>Bacillati</taxon>
        <taxon>Bacillota</taxon>
        <taxon>Bacilli</taxon>
        <taxon>Bacillales</taxon>
        <taxon>Alicyclobacillaceae</taxon>
        <taxon>Tumebacillus</taxon>
    </lineage>
</organism>
<dbReference type="InterPro" id="IPR006043">
    <property type="entry name" value="NCS2"/>
</dbReference>
<keyword evidence="4 7" id="KW-0812">Transmembrane</keyword>
<feature type="transmembrane region" description="Helical" evidence="7">
    <location>
        <begin position="66"/>
        <end position="85"/>
    </location>
</feature>
<accession>A0ABT3X675</accession>
<name>A0ABT3X675_9BACL</name>
<protein>
    <submittedName>
        <fullName evidence="8">Purine/pyrimidine permease</fullName>
    </submittedName>
</protein>
<keyword evidence="3" id="KW-0813">Transport</keyword>
<feature type="transmembrane region" description="Helical" evidence="7">
    <location>
        <begin position="228"/>
        <end position="256"/>
    </location>
</feature>
<dbReference type="NCBIfam" id="NF037981">
    <property type="entry name" value="NCS2_1"/>
    <property type="match status" value="1"/>
</dbReference>
<evidence type="ECO:0000313" key="9">
    <source>
        <dbReference type="Proteomes" id="UP001208017"/>
    </source>
</evidence>
<keyword evidence="6 7" id="KW-0472">Membrane</keyword>
<feature type="transmembrane region" description="Helical" evidence="7">
    <location>
        <begin position="123"/>
        <end position="145"/>
    </location>
</feature>
<evidence type="ECO:0000256" key="5">
    <source>
        <dbReference type="ARBA" id="ARBA00022989"/>
    </source>
</evidence>
<feature type="transmembrane region" description="Helical" evidence="7">
    <location>
        <begin position="42"/>
        <end position="60"/>
    </location>
</feature>
<proteinExistence type="inferred from homology"/>